<proteinExistence type="predicted"/>
<dbReference type="AlphaFoldDB" id="A0A1X7ANS4"/>
<keyword evidence="3" id="KW-1185">Reference proteome</keyword>
<keyword evidence="1" id="KW-0472">Membrane</keyword>
<keyword evidence="1" id="KW-0812">Transmembrane</keyword>
<evidence type="ECO:0000313" key="2">
    <source>
        <dbReference type="EMBL" id="SMA48670.1"/>
    </source>
</evidence>
<gene>
    <name evidence="2" type="ORF">EHSB41UT_02839</name>
</gene>
<protein>
    <submittedName>
        <fullName evidence="2">Uncharacterized protein</fullName>
    </submittedName>
</protein>
<dbReference type="RefSeq" id="WP_087110994.1">
    <property type="nucleotide sequence ID" value="NZ_CBCSCN010000006.1"/>
</dbReference>
<feature type="transmembrane region" description="Helical" evidence="1">
    <location>
        <begin position="42"/>
        <end position="60"/>
    </location>
</feature>
<dbReference type="Proteomes" id="UP000196573">
    <property type="component" value="Unassembled WGS sequence"/>
</dbReference>
<name>A0A1X7ANS4_9GAMM</name>
<keyword evidence="1" id="KW-1133">Transmembrane helix</keyword>
<organism evidence="2 3">
    <name type="scientific">Parendozoicomonas haliclonae</name>
    <dbReference type="NCBI Taxonomy" id="1960125"/>
    <lineage>
        <taxon>Bacteria</taxon>
        <taxon>Pseudomonadati</taxon>
        <taxon>Pseudomonadota</taxon>
        <taxon>Gammaproteobacteria</taxon>
        <taxon>Oceanospirillales</taxon>
        <taxon>Endozoicomonadaceae</taxon>
        <taxon>Parendozoicomonas</taxon>
    </lineage>
</organism>
<reference evidence="2 3" key="1">
    <citation type="submission" date="2017-03" db="EMBL/GenBank/DDBJ databases">
        <authorList>
            <person name="Afonso C.L."/>
            <person name="Miller P.J."/>
            <person name="Scott M.A."/>
            <person name="Spackman E."/>
            <person name="Goraichik I."/>
            <person name="Dimitrov K.M."/>
            <person name="Suarez D.L."/>
            <person name="Swayne D.E."/>
        </authorList>
    </citation>
    <scope>NUCLEOTIDE SEQUENCE [LARGE SCALE GENOMIC DNA]</scope>
    <source>
        <strain evidence="2">SB41UT1</strain>
    </source>
</reference>
<sequence length="63" mass="7541">MRRNLRWLLIFLLSSLVLLGVPAVLLFSWSVQINETRQWAELTRFVLMIMLPVLPLVLWYSKR</sequence>
<evidence type="ECO:0000313" key="3">
    <source>
        <dbReference type="Proteomes" id="UP000196573"/>
    </source>
</evidence>
<accession>A0A1X7ANS4</accession>
<evidence type="ECO:0000256" key="1">
    <source>
        <dbReference type="SAM" id="Phobius"/>
    </source>
</evidence>
<dbReference type="EMBL" id="FWPT01000006">
    <property type="protein sequence ID" value="SMA48670.1"/>
    <property type="molecule type" value="Genomic_DNA"/>
</dbReference>